<gene>
    <name evidence="1" type="ORF">EBB54_26250</name>
</gene>
<dbReference type="AlphaFoldDB" id="A0A3R8R8L7"/>
<comment type="caution">
    <text evidence="1">The sequence shown here is derived from an EMBL/GenBank/DDBJ whole genome shotgun (WGS) entry which is preliminary data.</text>
</comment>
<evidence type="ECO:0000313" key="1">
    <source>
        <dbReference type="EMBL" id="RRK34447.1"/>
    </source>
</evidence>
<protein>
    <submittedName>
        <fullName evidence="1">Uncharacterized protein</fullName>
    </submittedName>
</protein>
<keyword evidence="2" id="KW-1185">Reference proteome</keyword>
<evidence type="ECO:0000313" key="2">
    <source>
        <dbReference type="Proteomes" id="UP000274920"/>
    </source>
</evidence>
<reference evidence="1" key="1">
    <citation type="submission" date="2018-10" db="EMBL/GenBank/DDBJ databases">
        <title>Schaedlerella arabinophila gen. nov. sp. nov., isolated from the mouse intestinal tract and comparative analysis with the genome of the closely related altered Schaedler flora strain ASF502.</title>
        <authorList>
            <person name="Miyake S."/>
            <person name="Soh M."/>
            <person name="Seedorf H."/>
        </authorList>
    </citation>
    <scope>NUCLEOTIDE SEQUENCE [LARGE SCALE GENOMIC DNA]</scope>
    <source>
        <strain evidence="1">DSM 106076</strain>
    </source>
</reference>
<dbReference type="Proteomes" id="UP000274920">
    <property type="component" value="Unassembled WGS sequence"/>
</dbReference>
<dbReference type="EMBL" id="RHJS01000002">
    <property type="protein sequence ID" value="RRK34447.1"/>
    <property type="molecule type" value="Genomic_DNA"/>
</dbReference>
<organism evidence="1 2">
    <name type="scientific">Schaedlerella arabinosiphila</name>
    <dbReference type="NCBI Taxonomy" id="2044587"/>
    <lineage>
        <taxon>Bacteria</taxon>
        <taxon>Bacillati</taxon>
        <taxon>Bacillota</taxon>
        <taxon>Clostridia</taxon>
        <taxon>Lachnospirales</taxon>
        <taxon>Lachnospiraceae</taxon>
        <taxon>Schaedlerella</taxon>
    </lineage>
</organism>
<name>A0A3R8R8L7_9FIRM</name>
<accession>A0A3R8R8L7</accession>
<sequence length="94" mass="10824">MPAEILFPEDSKLNFGFNDNFRIMDYNFYEVKCPCKHGYLAHCFAGIKSAALFRIKGPSERKRKGADYMKLRTDFVTNSSSSSFIIARNENIKD</sequence>
<proteinExistence type="predicted"/>